<organism evidence="2 3">
    <name type="scientific">Penicillium canescens</name>
    <dbReference type="NCBI Taxonomy" id="5083"/>
    <lineage>
        <taxon>Eukaryota</taxon>
        <taxon>Fungi</taxon>
        <taxon>Dikarya</taxon>
        <taxon>Ascomycota</taxon>
        <taxon>Pezizomycotina</taxon>
        <taxon>Eurotiomycetes</taxon>
        <taxon>Eurotiomycetidae</taxon>
        <taxon>Eurotiales</taxon>
        <taxon>Aspergillaceae</taxon>
        <taxon>Penicillium</taxon>
    </lineage>
</organism>
<dbReference type="Gene3D" id="3.40.50.1820">
    <property type="entry name" value="alpha/beta hydrolase"/>
    <property type="match status" value="1"/>
</dbReference>
<reference evidence="2" key="2">
    <citation type="submission" date="2023-01" db="EMBL/GenBank/DDBJ databases">
        <authorList>
            <person name="Petersen C."/>
        </authorList>
    </citation>
    <scope>NUCLEOTIDE SEQUENCE</scope>
    <source>
        <strain evidence="2">IBT 15450</strain>
    </source>
</reference>
<accession>A0AAD6I9W4</accession>
<evidence type="ECO:0000313" key="3">
    <source>
        <dbReference type="Proteomes" id="UP001219568"/>
    </source>
</evidence>
<dbReference type="EMBL" id="JAQJZL010000009">
    <property type="protein sequence ID" value="KAJ6038110.1"/>
    <property type="molecule type" value="Genomic_DNA"/>
</dbReference>
<evidence type="ECO:0000313" key="2">
    <source>
        <dbReference type="EMBL" id="KAJ6038110.1"/>
    </source>
</evidence>
<comment type="caution">
    <text evidence="2">The sequence shown here is derived from an EMBL/GenBank/DDBJ whole genome shotgun (WGS) entry which is preliminary data.</text>
</comment>
<dbReference type="Proteomes" id="UP001219568">
    <property type="component" value="Unassembled WGS sequence"/>
</dbReference>
<dbReference type="AlphaFoldDB" id="A0AAD6I9W4"/>
<dbReference type="Pfam" id="PF08386">
    <property type="entry name" value="Abhydrolase_4"/>
    <property type="match status" value="1"/>
</dbReference>
<sequence>MLHNLARTGVDNTIIDKSPNTVLVITCEGISLARRTSTSDIFTEQNTLVLIVNGEDDPVTPLAPAERLRSQLPTSSRLVTRRGPGHTTVSVVSLGLVEAIRAYFIDNTLPTSAVHDLSQLVFSSAINAGTLTTPSGVQWHIH</sequence>
<keyword evidence="3" id="KW-1185">Reference proteome</keyword>
<dbReference type="GO" id="GO:0072330">
    <property type="term" value="P:monocarboxylic acid biosynthetic process"/>
    <property type="evidence" value="ECO:0007669"/>
    <property type="project" value="UniProtKB-ARBA"/>
</dbReference>
<gene>
    <name evidence="2" type="ORF">N7460_007881</name>
</gene>
<protein>
    <recommendedName>
        <fullName evidence="1">Peptidase S33 tripeptidyl aminopeptidase-like C-terminal domain-containing protein</fullName>
    </recommendedName>
</protein>
<dbReference type="InterPro" id="IPR013595">
    <property type="entry name" value="Pept_S33_TAP-like_C"/>
</dbReference>
<feature type="domain" description="Peptidase S33 tripeptidyl aminopeptidase-like C-terminal" evidence="1">
    <location>
        <begin position="25"/>
        <end position="111"/>
    </location>
</feature>
<reference evidence="2" key="1">
    <citation type="journal article" date="2023" name="IMA Fungus">
        <title>Comparative genomic study of the Penicillium genus elucidates a diverse pangenome and 15 lateral gene transfer events.</title>
        <authorList>
            <person name="Petersen C."/>
            <person name="Sorensen T."/>
            <person name="Nielsen M.R."/>
            <person name="Sondergaard T.E."/>
            <person name="Sorensen J.L."/>
            <person name="Fitzpatrick D.A."/>
            <person name="Frisvad J.C."/>
            <person name="Nielsen K.L."/>
        </authorList>
    </citation>
    <scope>NUCLEOTIDE SEQUENCE</scope>
    <source>
        <strain evidence="2">IBT 15450</strain>
    </source>
</reference>
<proteinExistence type="predicted"/>
<evidence type="ECO:0000259" key="1">
    <source>
        <dbReference type="Pfam" id="PF08386"/>
    </source>
</evidence>
<dbReference type="GO" id="GO:0017000">
    <property type="term" value="P:antibiotic biosynthetic process"/>
    <property type="evidence" value="ECO:0007669"/>
    <property type="project" value="UniProtKB-ARBA"/>
</dbReference>
<dbReference type="InterPro" id="IPR029058">
    <property type="entry name" value="AB_hydrolase_fold"/>
</dbReference>
<dbReference type="SUPFAM" id="SSF53474">
    <property type="entry name" value="alpha/beta-Hydrolases"/>
    <property type="match status" value="1"/>
</dbReference>
<name>A0AAD6I9W4_PENCN</name>